<protein>
    <submittedName>
        <fullName evidence="2">Helix-turn-helix transcriptional regulator</fullName>
    </submittedName>
</protein>
<evidence type="ECO:0000313" key="3">
    <source>
        <dbReference type="Proteomes" id="UP001237784"/>
    </source>
</evidence>
<dbReference type="GO" id="GO:0003677">
    <property type="term" value="F:DNA binding"/>
    <property type="evidence" value="ECO:0007669"/>
    <property type="project" value="InterPro"/>
</dbReference>
<dbReference type="CDD" id="cd00093">
    <property type="entry name" value="HTH_XRE"/>
    <property type="match status" value="1"/>
</dbReference>
<feature type="domain" description="HTH cro/C1-type" evidence="1">
    <location>
        <begin position="7"/>
        <end position="66"/>
    </location>
</feature>
<accession>A0AAW6Y2Q4</accession>
<evidence type="ECO:0000259" key="1">
    <source>
        <dbReference type="PROSITE" id="PS50943"/>
    </source>
</evidence>
<dbReference type="RefSeq" id="WP_101887653.1">
    <property type="nucleotide sequence ID" value="NZ_JASOME010000002.1"/>
</dbReference>
<dbReference type="SMART" id="SM00530">
    <property type="entry name" value="HTH_XRE"/>
    <property type="match status" value="1"/>
</dbReference>
<evidence type="ECO:0000313" key="2">
    <source>
        <dbReference type="EMBL" id="MDK7063410.1"/>
    </source>
</evidence>
<proteinExistence type="predicted"/>
<comment type="caution">
    <text evidence="2">The sequence shown here is derived from an EMBL/GenBank/DDBJ whole genome shotgun (WGS) entry which is preliminary data.</text>
</comment>
<dbReference type="AlphaFoldDB" id="A0AAW6Y2Q4"/>
<organism evidence="2 3">
    <name type="scientific">Gardnerella vaginalis</name>
    <dbReference type="NCBI Taxonomy" id="2702"/>
    <lineage>
        <taxon>Bacteria</taxon>
        <taxon>Bacillati</taxon>
        <taxon>Actinomycetota</taxon>
        <taxon>Actinomycetes</taxon>
        <taxon>Bifidobacteriales</taxon>
        <taxon>Bifidobacteriaceae</taxon>
        <taxon>Gardnerella</taxon>
    </lineage>
</organism>
<dbReference type="InterPro" id="IPR001387">
    <property type="entry name" value="Cro/C1-type_HTH"/>
</dbReference>
<dbReference type="PROSITE" id="PS50943">
    <property type="entry name" value="HTH_CROC1"/>
    <property type="match status" value="1"/>
</dbReference>
<gene>
    <name evidence="2" type="ORF">QP372_02620</name>
</gene>
<reference evidence="2" key="1">
    <citation type="submission" date="2023-05" db="EMBL/GenBank/DDBJ databases">
        <title>Cataloging the Phylogenetic Diversity of Human Bladder Bacteria.</title>
        <authorList>
            <person name="Du J."/>
        </authorList>
    </citation>
    <scope>NUCLEOTIDE SEQUENCE</scope>
    <source>
        <strain evidence="2">UMB6789</strain>
    </source>
</reference>
<dbReference type="Gene3D" id="1.10.260.40">
    <property type="entry name" value="lambda repressor-like DNA-binding domains"/>
    <property type="match status" value="1"/>
</dbReference>
<sequence>MDVRNKIKQIRLQSLLSQQDFAKQINVSFCTVNRWENGKAIPNYKALSDIKDFCKKKGIAFDIDIIHAEENK</sequence>
<dbReference type="InterPro" id="IPR010982">
    <property type="entry name" value="Lambda_DNA-bd_dom_sf"/>
</dbReference>
<name>A0AAW6Y2Q4_GARVA</name>
<dbReference type="Pfam" id="PF01381">
    <property type="entry name" value="HTH_3"/>
    <property type="match status" value="1"/>
</dbReference>
<dbReference type="Proteomes" id="UP001237784">
    <property type="component" value="Unassembled WGS sequence"/>
</dbReference>
<dbReference type="EMBL" id="JASOME010000002">
    <property type="protein sequence ID" value="MDK7063410.1"/>
    <property type="molecule type" value="Genomic_DNA"/>
</dbReference>
<dbReference type="SUPFAM" id="SSF47413">
    <property type="entry name" value="lambda repressor-like DNA-binding domains"/>
    <property type="match status" value="1"/>
</dbReference>